<name>X6MNM2_RETFI</name>
<dbReference type="SUPFAM" id="SSF81837">
    <property type="entry name" value="BEACH domain"/>
    <property type="match status" value="1"/>
</dbReference>
<dbReference type="InterPro" id="IPR036322">
    <property type="entry name" value="WD40_repeat_dom_sf"/>
</dbReference>
<dbReference type="SUPFAM" id="SSF50978">
    <property type="entry name" value="WD40 repeat-like"/>
    <property type="match status" value="1"/>
</dbReference>
<dbReference type="Pfam" id="PF02138">
    <property type="entry name" value="Beach"/>
    <property type="match status" value="1"/>
</dbReference>
<feature type="compositionally biased region" description="Acidic residues" evidence="2">
    <location>
        <begin position="753"/>
        <end position="763"/>
    </location>
</feature>
<dbReference type="InterPro" id="IPR023362">
    <property type="entry name" value="PH-BEACH_dom"/>
</dbReference>
<dbReference type="CDD" id="cd06071">
    <property type="entry name" value="Beach"/>
    <property type="match status" value="1"/>
</dbReference>
<dbReference type="Pfam" id="PF00400">
    <property type="entry name" value="WD40"/>
    <property type="match status" value="1"/>
</dbReference>
<organism evidence="5 6">
    <name type="scientific">Reticulomyxa filosa</name>
    <dbReference type="NCBI Taxonomy" id="46433"/>
    <lineage>
        <taxon>Eukaryota</taxon>
        <taxon>Sar</taxon>
        <taxon>Rhizaria</taxon>
        <taxon>Retaria</taxon>
        <taxon>Foraminifera</taxon>
        <taxon>Monothalamids</taxon>
        <taxon>Reticulomyxidae</taxon>
        <taxon>Reticulomyxa</taxon>
    </lineage>
</organism>
<dbReference type="PANTHER" id="PTHR13743">
    <property type="entry name" value="BEIGE/BEACH-RELATED"/>
    <property type="match status" value="1"/>
</dbReference>
<evidence type="ECO:0000256" key="2">
    <source>
        <dbReference type="SAM" id="MobiDB-lite"/>
    </source>
</evidence>
<dbReference type="PROSITE" id="PS50082">
    <property type="entry name" value="WD_REPEATS_2"/>
    <property type="match status" value="1"/>
</dbReference>
<dbReference type="Gene3D" id="1.10.1540.10">
    <property type="entry name" value="BEACH domain"/>
    <property type="match status" value="1"/>
</dbReference>
<dbReference type="InterPro" id="IPR011993">
    <property type="entry name" value="PH-like_dom_sf"/>
</dbReference>
<feature type="domain" description="BEACH-type PH" evidence="4">
    <location>
        <begin position="1"/>
        <end position="55"/>
    </location>
</feature>
<reference evidence="5 6" key="1">
    <citation type="journal article" date="2013" name="Curr. Biol.">
        <title>The Genome of the Foraminiferan Reticulomyxa filosa.</title>
        <authorList>
            <person name="Glockner G."/>
            <person name="Hulsmann N."/>
            <person name="Schleicher M."/>
            <person name="Noegel A.A."/>
            <person name="Eichinger L."/>
            <person name="Gallinger C."/>
            <person name="Pawlowski J."/>
            <person name="Sierra R."/>
            <person name="Euteneuer U."/>
            <person name="Pillet L."/>
            <person name="Moustafa A."/>
            <person name="Platzer M."/>
            <person name="Groth M."/>
            <person name="Szafranski K."/>
            <person name="Schliwa M."/>
        </authorList>
    </citation>
    <scope>NUCLEOTIDE SEQUENCE [LARGE SCALE GENOMIC DNA]</scope>
</reference>
<feature type="region of interest" description="Disordered" evidence="2">
    <location>
        <begin position="721"/>
        <end position="763"/>
    </location>
</feature>
<dbReference type="PROSITE" id="PS50197">
    <property type="entry name" value="BEACH"/>
    <property type="match status" value="1"/>
</dbReference>
<evidence type="ECO:0000256" key="1">
    <source>
        <dbReference type="PROSITE-ProRule" id="PRU00221"/>
    </source>
</evidence>
<dbReference type="AlphaFoldDB" id="X6MNM2"/>
<feature type="compositionally biased region" description="Basic and acidic residues" evidence="2">
    <location>
        <begin position="725"/>
        <end position="752"/>
    </location>
</feature>
<dbReference type="InterPro" id="IPR000409">
    <property type="entry name" value="BEACH_dom"/>
</dbReference>
<protein>
    <recommendedName>
        <fullName evidence="7">BEACH domain-containing protein</fullName>
    </recommendedName>
</protein>
<dbReference type="Proteomes" id="UP000023152">
    <property type="component" value="Unassembled WGS sequence"/>
</dbReference>
<proteinExistence type="predicted"/>
<evidence type="ECO:0000259" key="4">
    <source>
        <dbReference type="PROSITE" id="PS51783"/>
    </source>
</evidence>
<dbReference type="Gene3D" id="2.30.29.30">
    <property type="entry name" value="Pleckstrin-homology domain (PH domain)/Phosphotyrosine-binding domain (PTB)"/>
    <property type="match status" value="1"/>
</dbReference>
<dbReference type="InterPro" id="IPR015943">
    <property type="entry name" value="WD40/YVTN_repeat-like_dom_sf"/>
</dbReference>
<evidence type="ECO:0008006" key="7">
    <source>
        <dbReference type="Google" id="ProtNLM"/>
    </source>
</evidence>
<sequence length="937" mass="107287">MSAKRDWPLKELTQMYDRRYRLRKCAVEFYFKDDTSWLFQFFEESVRNRVFDAILQCKPPHLLRTASIRNPCQVIETTKIHLKWCRREISNFDYLMRLNILAGRTFNDLTQYPTTSPVSFYFKHHAIDLTKIVFFFLIKKKGQINLTDTSIYRDLTKPVGALNPDRLQKFIERYESMVEATDANDPKNPNNFMYGSHYSSIGIVLYYLIRMEPFTTCNKIMQGGKFDHPDRLFDSIADCFEGCYYNSSDVKELIPEFYYLPEFLINRNKLDFGKKQNGEAISDVKLPLWANGSTRTFVEFGLKTHSFLVMRQALESEYVSENLHHWIDLIFGYKQRLPEAQKWNNLFHPYTYEGNVDIDAIADETHKKAILEQIDSFGQTPSQLFFKPHPRRLTKEEVVGSIFAAKCVCLFLFIEKIKGNWIIVDALVFITNENREVKYYGKHNLCESEGSEIIAMRFIDKNKEIITVHNDCTVITHVWKRENLRIEKKKTLALFNIARRKKTLKIGNKFSNLIDNPHVCTAIDESGLYVFACGFDNLALVVWDIAKGEVVQTLQRHTQLISCLALDEDSDRDYRLLVTGSYDTTVIVWRLLPRHGISSSLRRTSTEIIDSEPRFILTGQSAKVGGCTSISTTYFFFFITCVDVSIQSGIIVCCDISGEVNIYNASTGDHLDKFKPSSNPRQLIADEQPNHPVSHYLSQNGTNSAVITPVSESQTTNEATNGMDQIDHFTPDPNQQEKENTNAELVKETEENVKEDEEDAEVKEDDIGIEEGDKKDEEKAVNGENATNVTDNVSEKAKSLLDINQISPGLNIVRVSSLGDIVCYSKQLKYLWVYSCNGELMITRNVRGDLLSVMEFNKDGTFILTGGNAAVTLIRDTKTLTVQKQFSESKEAINCVTLDKDEAVMFVAVAGGDVLIYSLAMNRFLNNQVFNLDRLGF</sequence>
<gene>
    <name evidence="5" type="ORF">RFI_22097</name>
</gene>
<dbReference type="Gene3D" id="2.130.10.10">
    <property type="entry name" value="YVTN repeat-like/Quinoprotein amine dehydrogenase"/>
    <property type="match status" value="2"/>
</dbReference>
<comment type="caution">
    <text evidence="5">The sequence shown here is derived from an EMBL/GenBank/DDBJ whole genome shotgun (WGS) entry which is preliminary data.</text>
</comment>
<feature type="repeat" description="WD" evidence="1">
    <location>
        <begin position="554"/>
        <end position="591"/>
    </location>
</feature>
<evidence type="ECO:0000259" key="3">
    <source>
        <dbReference type="PROSITE" id="PS50197"/>
    </source>
</evidence>
<feature type="domain" description="BEACH" evidence="3">
    <location>
        <begin position="69"/>
        <end position="392"/>
    </location>
</feature>
<dbReference type="SUPFAM" id="SSF50729">
    <property type="entry name" value="PH domain-like"/>
    <property type="match status" value="1"/>
</dbReference>
<dbReference type="EMBL" id="ASPP01019307">
    <property type="protein sequence ID" value="ETO15266.1"/>
    <property type="molecule type" value="Genomic_DNA"/>
</dbReference>
<dbReference type="InterPro" id="IPR050865">
    <property type="entry name" value="BEACH_Domain"/>
</dbReference>
<dbReference type="PROSITE" id="PS51783">
    <property type="entry name" value="PH_BEACH"/>
    <property type="match status" value="1"/>
</dbReference>
<dbReference type="OrthoDB" id="10018316at2759"/>
<dbReference type="SMART" id="SM01026">
    <property type="entry name" value="Beach"/>
    <property type="match status" value="1"/>
</dbReference>
<evidence type="ECO:0000313" key="6">
    <source>
        <dbReference type="Proteomes" id="UP000023152"/>
    </source>
</evidence>
<keyword evidence="6" id="KW-1185">Reference proteome</keyword>
<evidence type="ECO:0000313" key="5">
    <source>
        <dbReference type="EMBL" id="ETO15266.1"/>
    </source>
</evidence>
<dbReference type="Pfam" id="PF14844">
    <property type="entry name" value="PH_BEACH"/>
    <property type="match status" value="1"/>
</dbReference>
<dbReference type="InterPro" id="IPR036372">
    <property type="entry name" value="BEACH_dom_sf"/>
</dbReference>
<dbReference type="PANTHER" id="PTHR13743:SF112">
    <property type="entry name" value="BEACH DOMAIN-CONTAINING PROTEIN"/>
    <property type="match status" value="1"/>
</dbReference>
<keyword evidence="1" id="KW-0853">WD repeat</keyword>
<dbReference type="SMART" id="SM00320">
    <property type="entry name" value="WD40"/>
    <property type="match status" value="6"/>
</dbReference>
<dbReference type="InterPro" id="IPR001680">
    <property type="entry name" value="WD40_rpt"/>
</dbReference>
<accession>X6MNM2</accession>